<comment type="caution">
    <text evidence="1">The sequence shown here is derived from an EMBL/GenBank/DDBJ whole genome shotgun (WGS) entry which is preliminary data.</text>
</comment>
<gene>
    <name evidence="1" type="ORF">ABIC20_005313</name>
</gene>
<evidence type="ECO:0000313" key="2">
    <source>
        <dbReference type="Proteomes" id="UP001549119"/>
    </source>
</evidence>
<evidence type="ECO:0000313" key="1">
    <source>
        <dbReference type="EMBL" id="MET3868004.1"/>
    </source>
</evidence>
<accession>A0ABV2NNA7</accession>
<dbReference type="EMBL" id="JBEPNW010000002">
    <property type="protein sequence ID" value="MET3868004.1"/>
    <property type="molecule type" value="Genomic_DNA"/>
</dbReference>
<sequence>MRIELVHEPSAGPRPFLLRARLAGGLVQEGFATREDAEAARPAFASALRQAFA</sequence>
<name>A0ABV2NNA7_9HYPH</name>
<reference evidence="1 2" key="1">
    <citation type="submission" date="2024-06" db="EMBL/GenBank/DDBJ databases">
        <title>Genomics of switchgrass bacterial isolates.</title>
        <authorList>
            <person name="Shade A."/>
        </authorList>
    </citation>
    <scope>NUCLEOTIDE SEQUENCE [LARGE SCALE GENOMIC DNA]</scope>
    <source>
        <strain evidence="1 2">PvP084</strain>
    </source>
</reference>
<keyword evidence="2" id="KW-1185">Reference proteome</keyword>
<organism evidence="1 2">
    <name type="scientific">Methylobacterium radiotolerans</name>
    <dbReference type="NCBI Taxonomy" id="31998"/>
    <lineage>
        <taxon>Bacteria</taxon>
        <taxon>Pseudomonadati</taxon>
        <taxon>Pseudomonadota</taxon>
        <taxon>Alphaproteobacteria</taxon>
        <taxon>Hyphomicrobiales</taxon>
        <taxon>Methylobacteriaceae</taxon>
        <taxon>Methylobacterium</taxon>
    </lineage>
</organism>
<protein>
    <submittedName>
        <fullName evidence="1">Uncharacterized protein</fullName>
    </submittedName>
</protein>
<proteinExistence type="predicted"/>
<dbReference type="RefSeq" id="WP_209650575.1">
    <property type="nucleotide sequence ID" value="NZ_JBEPNV010000001.1"/>
</dbReference>
<dbReference type="Proteomes" id="UP001549119">
    <property type="component" value="Unassembled WGS sequence"/>
</dbReference>